<keyword evidence="1" id="KW-1133">Transmembrane helix</keyword>
<dbReference type="Proteomes" id="UP000019364">
    <property type="component" value="Unassembled WGS sequence"/>
</dbReference>
<sequence length="314" mass="35838">MKKGREAEKVGGIRGRLRILLLACGLVLLIVLLLFLLPKPSSMEKHKATWLWDTSMIEDNTNSILSFCEEQGVDVIFLQVQKKVTLDHYRSFITAATTKGISVHALDGTPDWAYKKKRSEGNDLLKWVIDYNNGSVDGARFTGIQFDVEPYQLQRWKRDQNEVVREWSDNMDSWIAEGSSHGLYMSAAVPFWLDETRAADGSESLSRWMIRKFDAVAVMSYRDSGQGMYDLARNELKQADKLGKSVWIGLELARSKEGAHVSFFRKDVPIMEEEMKTANRLGEEHPSFAGIAVHHYEEWQSKVASTESQKQDRK</sequence>
<dbReference type="EMBL" id="BAVZ01000002">
    <property type="protein sequence ID" value="GAF07214.1"/>
    <property type="molecule type" value="Genomic_DNA"/>
</dbReference>
<keyword evidence="3" id="KW-1185">Reference proteome</keyword>
<evidence type="ECO:0000313" key="2">
    <source>
        <dbReference type="EMBL" id="GAF07214.1"/>
    </source>
</evidence>
<dbReference type="STRING" id="1236976.JCM16418_1208"/>
<keyword evidence="1" id="KW-0472">Membrane</keyword>
<feature type="transmembrane region" description="Helical" evidence="1">
    <location>
        <begin position="20"/>
        <end position="37"/>
    </location>
</feature>
<name>W7YXS7_9BACL</name>
<keyword evidence="1" id="KW-0812">Transmembrane</keyword>
<comment type="caution">
    <text evidence="2">The sequence shown here is derived from an EMBL/GenBank/DDBJ whole genome shotgun (WGS) entry which is preliminary data.</text>
</comment>
<dbReference type="AlphaFoldDB" id="W7YXS7"/>
<evidence type="ECO:0000313" key="3">
    <source>
        <dbReference type="Proteomes" id="UP000019364"/>
    </source>
</evidence>
<protein>
    <submittedName>
        <fullName evidence="2">Uncharacterized protein</fullName>
    </submittedName>
</protein>
<evidence type="ECO:0000256" key="1">
    <source>
        <dbReference type="SAM" id="Phobius"/>
    </source>
</evidence>
<proteinExistence type="predicted"/>
<accession>W7YXS7</accession>
<gene>
    <name evidence="2" type="ORF">JCM16418_1208</name>
</gene>
<organism evidence="2 3">
    <name type="scientific">Paenibacillus pini JCM 16418</name>
    <dbReference type="NCBI Taxonomy" id="1236976"/>
    <lineage>
        <taxon>Bacteria</taxon>
        <taxon>Bacillati</taxon>
        <taxon>Bacillota</taxon>
        <taxon>Bacilli</taxon>
        <taxon>Bacillales</taxon>
        <taxon>Paenibacillaceae</taxon>
        <taxon>Paenibacillus</taxon>
    </lineage>
</organism>
<dbReference type="eggNOG" id="ENOG502Z7KZ">
    <property type="taxonomic scope" value="Bacteria"/>
</dbReference>
<reference evidence="2 3" key="1">
    <citation type="journal article" date="2014" name="Genome Announc.">
        <title>Draft Genome Sequence of Paenibacillus pini JCM 16418T, Isolated from the Rhizosphere of Pine Tree.</title>
        <authorList>
            <person name="Yuki M."/>
            <person name="Oshima K."/>
            <person name="Suda W."/>
            <person name="Oshida Y."/>
            <person name="Kitamura K."/>
            <person name="Iida Y."/>
            <person name="Hattori M."/>
            <person name="Ohkuma M."/>
        </authorList>
    </citation>
    <scope>NUCLEOTIDE SEQUENCE [LARGE SCALE GENOMIC DNA]</scope>
    <source>
        <strain evidence="2 3">JCM 16418</strain>
    </source>
</reference>